<dbReference type="Pfam" id="PF00069">
    <property type="entry name" value="Pkinase"/>
    <property type="match status" value="1"/>
</dbReference>
<evidence type="ECO:0000256" key="13">
    <source>
        <dbReference type="ARBA" id="ARBA00023065"/>
    </source>
</evidence>
<keyword evidence="11" id="KW-0630">Potassium</keyword>
<dbReference type="SMART" id="SM00220">
    <property type="entry name" value="S_TKc"/>
    <property type="match status" value="1"/>
</dbReference>
<feature type="compositionally biased region" description="Polar residues" evidence="19">
    <location>
        <begin position="2319"/>
        <end position="2347"/>
    </location>
</feature>
<feature type="compositionally biased region" description="Basic and acidic residues" evidence="19">
    <location>
        <begin position="1493"/>
        <end position="1506"/>
    </location>
</feature>
<feature type="compositionally biased region" description="Low complexity" evidence="19">
    <location>
        <begin position="218"/>
        <end position="232"/>
    </location>
</feature>
<feature type="compositionally biased region" description="Polar residues" evidence="19">
    <location>
        <begin position="954"/>
        <end position="983"/>
    </location>
</feature>
<evidence type="ECO:0000256" key="6">
    <source>
        <dbReference type="ARBA" id="ARBA00022679"/>
    </source>
</evidence>
<evidence type="ECO:0000256" key="12">
    <source>
        <dbReference type="ARBA" id="ARBA00022989"/>
    </source>
</evidence>
<feature type="binding site" evidence="18">
    <location>
        <position position="461"/>
    </location>
    <ligand>
        <name>ATP</name>
        <dbReference type="ChEBI" id="CHEBI:30616"/>
    </ligand>
</feature>
<evidence type="ECO:0000256" key="17">
    <source>
        <dbReference type="ARBA" id="ARBA00049014"/>
    </source>
</evidence>
<evidence type="ECO:0000256" key="14">
    <source>
        <dbReference type="ARBA" id="ARBA00023136"/>
    </source>
</evidence>
<feature type="compositionally biased region" description="Polar residues" evidence="19">
    <location>
        <begin position="1666"/>
        <end position="1685"/>
    </location>
</feature>
<feature type="transmembrane region" description="Helical" evidence="20">
    <location>
        <begin position="792"/>
        <end position="812"/>
    </location>
</feature>
<dbReference type="Gene3D" id="3.30.200.20">
    <property type="entry name" value="Phosphorylase Kinase, domain 1"/>
    <property type="match status" value="1"/>
</dbReference>
<feature type="compositionally biased region" description="Polar residues" evidence="19">
    <location>
        <begin position="1286"/>
        <end position="1307"/>
    </location>
</feature>
<feature type="compositionally biased region" description="Polar residues" evidence="19">
    <location>
        <begin position="1507"/>
        <end position="1518"/>
    </location>
</feature>
<evidence type="ECO:0000256" key="15">
    <source>
        <dbReference type="ARBA" id="ARBA00038035"/>
    </source>
</evidence>
<feature type="compositionally biased region" description="Basic and acidic residues" evidence="19">
    <location>
        <begin position="933"/>
        <end position="944"/>
    </location>
</feature>
<accession>A0A9P6WC15</accession>
<feature type="compositionally biased region" description="Polar residues" evidence="19">
    <location>
        <begin position="284"/>
        <end position="300"/>
    </location>
</feature>
<keyword evidence="13" id="KW-0406">Ion transport</keyword>
<feature type="compositionally biased region" description="Acidic residues" evidence="19">
    <location>
        <begin position="2025"/>
        <end position="2044"/>
    </location>
</feature>
<evidence type="ECO:0000259" key="21">
    <source>
        <dbReference type="PROSITE" id="PS50011"/>
    </source>
</evidence>
<feature type="compositionally biased region" description="Polar residues" evidence="19">
    <location>
        <begin position="2056"/>
        <end position="2065"/>
    </location>
</feature>
<evidence type="ECO:0000313" key="23">
    <source>
        <dbReference type="Proteomes" id="UP000750334"/>
    </source>
</evidence>
<dbReference type="FunFam" id="1.10.510.10:FF:000433">
    <property type="entry name" value="MAP kinase kinase PBS2"/>
    <property type="match status" value="1"/>
</dbReference>
<dbReference type="PROSITE" id="PS50011">
    <property type="entry name" value="PROTEIN_KINASE_DOM"/>
    <property type="match status" value="1"/>
</dbReference>
<feature type="region of interest" description="Disordered" evidence="19">
    <location>
        <begin position="1"/>
        <end position="26"/>
    </location>
</feature>
<feature type="region of interest" description="Disordered" evidence="19">
    <location>
        <begin position="1189"/>
        <end position="1390"/>
    </location>
</feature>
<feature type="compositionally biased region" description="Polar residues" evidence="19">
    <location>
        <begin position="1248"/>
        <end position="1260"/>
    </location>
</feature>
<feature type="compositionally biased region" description="Basic and acidic residues" evidence="19">
    <location>
        <begin position="1136"/>
        <end position="1151"/>
    </location>
</feature>
<dbReference type="GO" id="GO:0030007">
    <property type="term" value="P:intracellular potassium ion homeostasis"/>
    <property type="evidence" value="ECO:0007669"/>
    <property type="project" value="TreeGrafter"/>
</dbReference>
<feature type="region of interest" description="Disordered" evidence="19">
    <location>
        <begin position="1640"/>
        <end position="1727"/>
    </location>
</feature>
<feature type="transmembrane region" description="Helical" evidence="20">
    <location>
        <begin position="847"/>
        <end position="872"/>
    </location>
</feature>
<feature type="transmembrane region" description="Helical" evidence="20">
    <location>
        <begin position="1862"/>
        <end position="1888"/>
    </location>
</feature>
<feature type="compositionally biased region" description="Basic residues" evidence="19">
    <location>
        <begin position="1083"/>
        <end position="1099"/>
    </location>
</feature>
<sequence length="2363" mass="265519">MSRLSNGSSIDETDQDISVKRASSTSSHYDNINANLHARVKAFQEQRALKRSASVGSSSSSKNNSSTNLNKHSDDYSNDNNTNVNNNNMTTINDNEIQDPNDPNTIQAIKNRSRSHLKTQSVIETRSMIHTSTTAQDTITDINNNNNNNKNNSIPNSQSKHVSIVNKPLPPLPPVSGTTVTTTANTTKITQSMNKLAIDNNANLNNNIKNTNDDKKVTTANSSSNNHNNSNNMTIRRQSPITNKPINKMTINTNLNKQNPNIASVPQQFNPTRRAPRRPVIITGANSSAAQSRQPKQSLSARRGLKLPPGGISLKNLTKGTSSSSSNTNTIHEFEGSPTNDVGRRAHGSLINGVQRTSISSNDRTRGSNNEGSGSSSSGSGSGSGSGGLFSIFSKYVDIKSGSLNFAGKLSLSSTGIDFSNGSSSRITLDELEFIEELGHGNYGNVSKVLHKPTNVIMAMKEVKLELDEAKFKQILMELEILHKCQSPYIVDFYGAFFIEGAVYMCMEYMDGGSLDKIYDPSPEIGGIDEPQLAYITNAVIRGLKVLKDVHNIIHRDVKPTNILCSAKQGTIKLCDFGVSGNLVASMAKTNIGCQSYMAPERIKSLNPDIATYTVQSDIWSLGLSILEMALGRYPYPPETFDNIFSQLSAIVDGPAPKLPSNRFSPEAQEFVSLCLQKIPERRPNYAALIEHPWLVKYRDVDVGMSNYITTRLEKRKEILAERGENGLPKVVPALHMGGLRRTLTRVSTLAPNFTIPESYKKSVGHKIRDTIAKIGSWIEPLKKYIFPNFIAVHYIYIISMTILTSILLYPVKNAKYIDILFLATGASTQGGLNTIDVNSLTLYQQIIIYITCCLTTPIAIHGFLAFVRLYWFERYFDGINDFSKKDFKMRRTKTILQREMTRRSMTIPRQYSMRFARSNQYNDPYLNSDNDGQYRDNNGDRGSYEMQNGPKVTFSQSGHNHSTTDMNNNSNGSLVSPHSQSDQMKRNLSSHNHDTTTITSSDTTKRDYSKESSVDITSNNNKNDSNANTASLSGPTNTPDITTKREPSSSKDFQEKLFSGQLVNRDEEGISEEQDDNNISQGRRHSNSRSRSRSRSRTRSSTPSNSERALQRSKSPIMVDNITEEPRNSESYGVDSKRPSLDRRSVRDLTKSASAISIESERERFAKRRQSTEITPQDMLRSLQMLRDQHEETEENDGPALVIQGPNEKKSQKLVQKNKLKPSSQIQGSTGEMSRLSVNTLHKRSESNGSVRRTVTPHNIQMHPQGRTSSALDLMNDASSRRSRANSVDNHSPSILSTDYNDSINSGDAADINDDNTSNESDNSNQIGDSFAVSDNSETDSDADSQMESEISELSPSGQSPRHSINSKLQDDGNFSSVKTQSTTELDAQHHQDIRDKIAMHPIGGSFEGKPTVTFGPEPPQHRQTIQFDIQQPPRKHLVKMESSQEIPTWSPKRPPYKRAPSTSKYLMKQFRKGKKFRKNLKRRLSTNSIENDLKGSETTKEHGSSKTSSHDTNQPQVIDEYFADDETDEENGSPISAKPTLQNVLSHSMTFSTNDKSKLNELAQEPSFQKMIYKQWKREHRNKRHLRSPRKIGARYITKRRKNNVDGLHDVERFRTQHNKPNQDSQLIFDDSAKSFNSVSSLPDTNQSGNGMKSTSGLPHLLYESSNNSNRQNDNIYRQTSHYTTDDGYDNDADDDNLDDDNDSDSDTENRRDEEDNESGQSYYGFHPDDDLGPSFADQIHPLSKTMSSNYLSWQPTVSRNSNFTGLTNIQKNELGGVEYRAIKLLCRILIIYYVGFHIMCFVMMLPWICRDAKYAHIVREAGVSPAWWGFWTAMSSFNDLGLTLTPDSMNSFNTAVYPLVVMIWFIIIGNTGFPILLRWIIWVIFKLSPDLSHIRESTGFLLDHPRRCFTLLFPKSATWWLLLTLLGLNLTDFILFIILDLGSTVLKPISRGYRVLNGLFQAVSTRTAGFGVVDLSQLNAATQVSYMLMMYVSVLPLAISIRRTNVYEEQSLGLYGEVKSESEEEDEEEEGENEDEDEDDNVYNSDDGDHIGSHSNNGTLEGSSRSNKSSTSSSASDKKKKKKRKHRKSKSRHGEPEDANVSTRSFIGQHLRKQLSFDLWFVFLGLFIICICENDKIKDSTMPNFNVFSILFEVVSAYGTVGLSLGYPSTNQSFSSRFTTLSKLVIIGMLIRGRNRGLPYSLDRAIILPSERLEHIDHIEDLKLKRRKDHDENVDPLTGLFRKSMKRFTRKVEETPIYRTFTQDFSHEGPSGSHPMYQHNNVSRSPHQQRFPHQPNQRYQPQPNDYFTEEDENEEQPVNSYESSSIRPQSTHSDNYPESNNKITGESLRDRQQRINEAIV</sequence>
<evidence type="ECO:0000256" key="20">
    <source>
        <dbReference type="SAM" id="Phobius"/>
    </source>
</evidence>
<dbReference type="PROSITE" id="PS00108">
    <property type="entry name" value="PROTEIN_KINASE_ST"/>
    <property type="match status" value="1"/>
</dbReference>
<evidence type="ECO:0000256" key="3">
    <source>
        <dbReference type="ARBA" id="ARBA00022527"/>
    </source>
</evidence>
<feature type="compositionally biased region" description="Low complexity" evidence="19">
    <location>
        <begin position="1100"/>
        <end position="1109"/>
    </location>
</feature>
<feature type="compositionally biased region" description="Basic residues" evidence="19">
    <location>
        <begin position="1476"/>
        <end position="1486"/>
    </location>
</feature>
<comment type="subcellular location">
    <subcellularLocation>
        <location evidence="1">Membrane</location>
        <topology evidence="1">Multi-pass membrane protein</topology>
    </subcellularLocation>
</comment>
<feature type="compositionally biased region" description="Polar residues" evidence="19">
    <location>
        <begin position="352"/>
        <end position="371"/>
    </location>
</feature>
<feature type="region of interest" description="Disordered" evidence="19">
    <location>
        <begin position="1476"/>
        <end position="1518"/>
    </location>
</feature>
<feature type="compositionally biased region" description="Basic and acidic residues" evidence="19">
    <location>
        <begin position="1004"/>
        <end position="1014"/>
    </location>
</feature>
<feature type="region of interest" description="Disordered" evidence="19">
    <location>
        <begin position="2018"/>
        <end position="2106"/>
    </location>
</feature>
<dbReference type="FunFam" id="3.30.200.20:FF:000341">
    <property type="entry name" value="MAP kinase kinase PBS2"/>
    <property type="match status" value="1"/>
</dbReference>
<dbReference type="InterPro" id="IPR004773">
    <property type="entry name" value="K/Na_transp_Trk1/HKT1"/>
</dbReference>
<feature type="transmembrane region" description="Helical" evidence="20">
    <location>
        <begin position="2148"/>
        <end position="2171"/>
    </location>
</feature>
<feature type="transmembrane region" description="Helical" evidence="20">
    <location>
        <begin position="2118"/>
        <end position="2136"/>
    </location>
</feature>
<feature type="compositionally biased region" description="Low complexity" evidence="19">
    <location>
        <begin position="78"/>
        <end position="95"/>
    </location>
</feature>
<evidence type="ECO:0000256" key="5">
    <source>
        <dbReference type="ARBA" id="ARBA00022553"/>
    </source>
</evidence>
<feature type="compositionally biased region" description="Polar residues" evidence="19">
    <location>
        <begin position="2297"/>
        <end position="2308"/>
    </location>
</feature>
<feature type="compositionally biased region" description="Acidic residues" evidence="19">
    <location>
        <begin position="1338"/>
        <end position="1352"/>
    </location>
</feature>
<dbReference type="GO" id="GO:0032991">
    <property type="term" value="C:protein-containing complex"/>
    <property type="evidence" value="ECO:0007669"/>
    <property type="project" value="UniProtKB-ARBA"/>
</dbReference>
<dbReference type="GO" id="GO:0140107">
    <property type="term" value="F:high-affinity potassium ion transmembrane transporter activity"/>
    <property type="evidence" value="ECO:0007669"/>
    <property type="project" value="TreeGrafter"/>
</dbReference>
<feature type="region of interest" description="Disordered" evidence="19">
    <location>
        <begin position="47"/>
        <end position="119"/>
    </location>
</feature>
<feature type="region of interest" description="Disordered" evidence="19">
    <location>
        <begin position="206"/>
        <end position="384"/>
    </location>
</feature>
<dbReference type="PANTHER" id="PTHR31064">
    <property type="entry name" value="POTASSIUM TRANSPORT PROTEIN DDB_G0292412-RELATED"/>
    <property type="match status" value="1"/>
</dbReference>
<reference evidence="22 23" key="1">
    <citation type="submission" date="2020-11" db="EMBL/GenBank/DDBJ databases">
        <title>Kefir isolates.</title>
        <authorList>
            <person name="Marcisauskas S."/>
            <person name="Kim Y."/>
            <person name="Blasche S."/>
        </authorList>
    </citation>
    <scope>NUCLEOTIDE SEQUENCE [LARGE SCALE GENOMIC DNA]</scope>
    <source>
        <strain evidence="22 23">OG2</strain>
    </source>
</reference>
<comment type="caution">
    <text evidence="22">The sequence shown here is derived from an EMBL/GenBank/DDBJ whole genome shotgun (WGS) entry which is preliminary data.</text>
</comment>
<dbReference type="Gene3D" id="1.10.510.10">
    <property type="entry name" value="Transferase(Phosphotransferase) domain 1"/>
    <property type="match status" value="1"/>
</dbReference>
<dbReference type="GO" id="GO:0071470">
    <property type="term" value="P:cellular response to osmotic stress"/>
    <property type="evidence" value="ECO:0007669"/>
    <property type="project" value="UniProtKB-ARBA"/>
</dbReference>
<dbReference type="PANTHER" id="PTHR31064:SF30">
    <property type="entry name" value="HIGH-AFFINITY POTASSIUM TRANSPORT PROTEIN-RELATED"/>
    <property type="match status" value="1"/>
</dbReference>
<feature type="transmembrane region" description="Helical" evidence="20">
    <location>
        <begin position="1793"/>
        <end position="1812"/>
    </location>
</feature>
<feature type="compositionally biased region" description="Polar residues" evidence="19">
    <location>
        <begin position="101"/>
        <end position="110"/>
    </location>
</feature>
<keyword evidence="7 20" id="KW-0812">Transmembrane</keyword>
<feature type="compositionally biased region" description="Polar residues" evidence="19">
    <location>
        <begin position="1"/>
        <end position="10"/>
    </location>
</feature>
<dbReference type="OrthoDB" id="9999863at2759"/>
<feature type="compositionally biased region" description="Low complexity" evidence="19">
    <location>
        <begin position="1316"/>
        <end position="1326"/>
    </location>
</feature>
<dbReference type="GO" id="GO:0004674">
    <property type="term" value="F:protein serine/threonine kinase activity"/>
    <property type="evidence" value="ECO:0007669"/>
    <property type="project" value="UniProtKB-KW"/>
</dbReference>
<dbReference type="GO" id="GO:0038066">
    <property type="term" value="P:p38MAPK cascade"/>
    <property type="evidence" value="ECO:0007669"/>
    <property type="project" value="UniProtKB-ARBA"/>
</dbReference>
<evidence type="ECO:0000256" key="1">
    <source>
        <dbReference type="ARBA" id="ARBA00004141"/>
    </source>
</evidence>
<dbReference type="NCBIfam" id="TIGR00934">
    <property type="entry name" value="2a38euk"/>
    <property type="match status" value="1"/>
</dbReference>
<dbReference type="CDD" id="cd06622">
    <property type="entry name" value="PKc_PBS2_like"/>
    <property type="match status" value="1"/>
</dbReference>
<feature type="compositionally biased region" description="Polar residues" evidence="19">
    <location>
        <begin position="233"/>
        <end position="271"/>
    </location>
</feature>
<protein>
    <recommendedName>
        <fullName evidence="16">mitogen-activated protein kinase kinase</fullName>
        <ecNumber evidence="16">2.7.12.2</ecNumber>
    </recommendedName>
</protein>
<keyword evidence="2" id="KW-0813">Transport</keyword>
<dbReference type="InterPro" id="IPR011009">
    <property type="entry name" value="Kinase-like_dom_sf"/>
</dbReference>
<evidence type="ECO:0000256" key="9">
    <source>
        <dbReference type="ARBA" id="ARBA00022777"/>
    </source>
</evidence>
<keyword evidence="8 18" id="KW-0547">Nucleotide-binding</keyword>
<evidence type="ECO:0000256" key="8">
    <source>
        <dbReference type="ARBA" id="ARBA00022741"/>
    </source>
</evidence>
<evidence type="ECO:0000256" key="7">
    <source>
        <dbReference type="ARBA" id="ARBA00022692"/>
    </source>
</evidence>
<evidence type="ECO:0000256" key="16">
    <source>
        <dbReference type="ARBA" id="ARBA00038999"/>
    </source>
</evidence>
<keyword evidence="5" id="KW-0597">Phosphoprotein</keyword>
<feature type="compositionally biased region" description="Low complexity" evidence="19">
    <location>
        <begin position="51"/>
        <end position="70"/>
    </location>
</feature>
<keyword evidence="12 20" id="KW-1133">Transmembrane helix</keyword>
<proteinExistence type="inferred from homology"/>
<comment type="catalytic activity">
    <reaction evidence="17">
        <text>L-seryl-[protein] + ATP = O-phospho-L-seryl-[protein] + ADP + H(+)</text>
        <dbReference type="Rhea" id="RHEA:17989"/>
        <dbReference type="Rhea" id="RHEA-COMP:9863"/>
        <dbReference type="Rhea" id="RHEA-COMP:11604"/>
        <dbReference type="ChEBI" id="CHEBI:15378"/>
        <dbReference type="ChEBI" id="CHEBI:29999"/>
        <dbReference type="ChEBI" id="CHEBI:30616"/>
        <dbReference type="ChEBI" id="CHEBI:83421"/>
        <dbReference type="ChEBI" id="CHEBI:456216"/>
        <dbReference type="EC" id="2.7.12.2"/>
    </reaction>
</comment>
<dbReference type="InterPro" id="IPR000719">
    <property type="entry name" value="Prot_kinase_dom"/>
</dbReference>
<dbReference type="GO" id="GO:0005886">
    <property type="term" value="C:plasma membrane"/>
    <property type="evidence" value="ECO:0007669"/>
    <property type="project" value="TreeGrafter"/>
</dbReference>
<gene>
    <name evidence="22" type="primary">MAP2K5</name>
    <name evidence="22" type="ORF">C6P45_004288</name>
</gene>
<dbReference type="GO" id="GO:0005737">
    <property type="term" value="C:cytoplasm"/>
    <property type="evidence" value="ECO:0007669"/>
    <property type="project" value="UniProtKB-ARBA"/>
</dbReference>
<dbReference type="InterPro" id="IPR003445">
    <property type="entry name" value="Cat_transpt"/>
</dbReference>
<dbReference type="PROSITE" id="PS00107">
    <property type="entry name" value="PROTEIN_KINASE_ATP"/>
    <property type="match status" value="1"/>
</dbReference>
<dbReference type="InterPro" id="IPR051143">
    <property type="entry name" value="TrkH_K-transport"/>
</dbReference>
<dbReference type="GO" id="GO:1990573">
    <property type="term" value="P:potassium ion import across plasma membrane"/>
    <property type="evidence" value="ECO:0007669"/>
    <property type="project" value="TreeGrafter"/>
</dbReference>
<dbReference type="SUPFAM" id="SSF56112">
    <property type="entry name" value="Protein kinase-like (PK-like)"/>
    <property type="match status" value="1"/>
</dbReference>
<keyword evidence="23" id="KW-1185">Reference proteome</keyword>
<evidence type="ECO:0000313" key="22">
    <source>
        <dbReference type="EMBL" id="KAG0668871.1"/>
    </source>
</evidence>
<comment type="similarity">
    <text evidence="15">Belongs to the protein kinase superfamily. STE Ser/Thr protein kinase family. MAP kinase kinase subfamily.</text>
</comment>
<feature type="transmembrane region" description="Helical" evidence="20">
    <location>
        <begin position="1922"/>
        <end position="1944"/>
    </location>
</feature>
<feature type="compositionally biased region" description="Low complexity" evidence="19">
    <location>
        <begin position="2066"/>
        <end position="2078"/>
    </location>
</feature>
<feature type="compositionally biased region" description="Polar residues" evidence="19">
    <location>
        <begin position="2281"/>
        <end position="2291"/>
    </location>
</feature>
<feature type="compositionally biased region" description="Basic and acidic residues" evidence="19">
    <location>
        <begin position="1043"/>
        <end position="1056"/>
    </location>
</feature>
<feature type="compositionally biased region" description="Polar residues" evidence="19">
    <location>
        <begin position="1640"/>
        <end position="1659"/>
    </location>
</feature>
<feature type="region of interest" description="Disordered" evidence="19">
    <location>
        <begin position="921"/>
        <end position="1151"/>
    </location>
</feature>
<evidence type="ECO:0000256" key="2">
    <source>
        <dbReference type="ARBA" id="ARBA00022448"/>
    </source>
</evidence>
<feature type="compositionally biased region" description="Polar residues" evidence="19">
    <location>
        <begin position="921"/>
        <end position="932"/>
    </location>
</feature>
<feature type="compositionally biased region" description="Low complexity" evidence="19">
    <location>
        <begin position="313"/>
        <end position="330"/>
    </location>
</feature>
<keyword evidence="9 22" id="KW-0418">Kinase</keyword>
<keyword evidence="3" id="KW-0723">Serine/threonine-protein kinase</keyword>
<dbReference type="Pfam" id="PF02386">
    <property type="entry name" value="TrkH"/>
    <property type="match status" value="1"/>
</dbReference>
<feature type="compositionally biased region" description="Polar residues" evidence="19">
    <location>
        <begin position="1222"/>
        <end position="1241"/>
    </location>
</feature>
<keyword evidence="10 18" id="KW-0067">ATP-binding</keyword>
<feature type="compositionally biased region" description="Basic residues" evidence="19">
    <location>
        <begin position="2081"/>
        <end position="2094"/>
    </location>
</feature>
<organism evidence="22 23">
    <name type="scientific">Maudiozyma exigua</name>
    <name type="common">Yeast</name>
    <name type="synonym">Kazachstania exigua</name>
    <dbReference type="NCBI Taxonomy" id="34358"/>
    <lineage>
        <taxon>Eukaryota</taxon>
        <taxon>Fungi</taxon>
        <taxon>Dikarya</taxon>
        <taxon>Ascomycota</taxon>
        <taxon>Saccharomycotina</taxon>
        <taxon>Saccharomycetes</taxon>
        <taxon>Saccharomycetales</taxon>
        <taxon>Saccharomycetaceae</taxon>
        <taxon>Maudiozyma</taxon>
    </lineage>
</organism>
<dbReference type="GO" id="GO:0005524">
    <property type="term" value="F:ATP binding"/>
    <property type="evidence" value="ECO:0007669"/>
    <property type="project" value="UniProtKB-UniRule"/>
</dbReference>
<keyword evidence="14 20" id="KW-0472">Membrane</keyword>
<feature type="compositionally biased region" description="Acidic residues" evidence="19">
    <location>
        <begin position="1689"/>
        <end position="1709"/>
    </location>
</feature>
<feature type="compositionally biased region" description="Low complexity" evidence="19">
    <location>
        <begin position="1018"/>
        <end position="1032"/>
    </location>
</feature>
<evidence type="ECO:0000256" key="4">
    <source>
        <dbReference type="ARBA" id="ARBA00022538"/>
    </source>
</evidence>
<dbReference type="InterPro" id="IPR008271">
    <property type="entry name" value="Ser/Thr_kinase_AS"/>
</dbReference>
<feature type="region of interest" description="Disordered" evidence="19">
    <location>
        <begin position="2264"/>
        <end position="2363"/>
    </location>
</feature>
<dbReference type="EC" id="2.7.12.2" evidence="16"/>
<feature type="compositionally biased region" description="Polar residues" evidence="19">
    <location>
        <begin position="1353"/>
        <end position="1387"/>
    </location>
</feature>
<keyword evidence="6" id="KW-0808">Transferase</keyword>
<feature type="domain" description="Protein kinase" evidence="21">
    <location>
        <begin position="432"/>
        <end position="695"/>
    </location>
</feature>
<keyword evidence="4" id="KW-0633">Potassium transport</keyword>
<dbReference type="EMBL" id="PUHR01000055">
    <property type="protein sequence ID" value="KAG0668871.1"/>
    <property type="molecule type" value="Genomic_DNA"/>
</dbReference>
<evidence type="ECO:0000256" key="10">
    <source>
        <dbReference type="ARBA" id="ARBA00022840"/>
    </source>
</evidence>
<feature type="compositionally biased region" description="Polar residues" evidence="19">
    <location>
        <begin position="1033"/>
        <end position="1042"/>
    </location>
</feature>
<dbReference type="InterPro" id="IPR017441">
    <property type="entry name" value="Protein_kinase_ATP_BS"/>
</dbReference>
<evidence type="ECO:0000256" key="11">
    <source>
        <dbReference type="ARBA" id="ARBA00022958"/>
    </source>
</evidence>
<dbReference type="GO" id="GO:0004708">
    <property type="term" value="F:MAP kinase kinase activity"/>
    <property type="evidence" value="ECO:0007669"/>
    <property type="project" value="UniProtKB-EC"/>
</dbReference>
<dbReference type="Proteomes" id="UP000750334">
    <property type="component" value="Unassembled WGS sequence"/>
</dbReference>
<name>A0A9P6WC15_MAUEX</name>
<evidence type="ECO:0000256" key="18">
    <source>
        <dbReference type="PROSITE-ProRule" id="PRU10141"/>
    </source>
</evidence>
<evidence type="ECO:0000256" key="19">
    <source>
        <dbReference type="SAM" id="MobiDB-lite"/>
    </source>
</evidence>